<evidence type="ECO:0000313" key="3">
    <source>
        <dbReference type="Proteomes" id="UP000189545"/>
    </source>
</evidence>
<organism evidence="2 3">
    <name type="scientific">Shewanella psychrophila</name>
    <dbReference type="NCBI Taxonomy" id="225848"/>
    <lineage>
        <taxon>Bacteria</taxon>
        <taxon>Pseudomonadati</taxon>
        <taxon>Pseudomonadota</taxon>
        <taxon>Gammaproteobacteria</taxon>
        <taxon>Alteromonadales</taxon>
        <taxon>Shewanellaceae</taxon>
        <taxon>Shewanella</taxon>
    </lineage>
</organism>
<feature type="signal peptide" evidence="1">
    <location>
        <begin position="1"/>
        <end position="21"/>
    </location>
</feature>
<dbReference type="EMBL" id="CP014782">
    <property type="protein sequence ID" value="AQS38160.1"/>
    <property type="molecule type" value="Genomic_DNA"/>
</dbReference>
<dbReference type="STRING" id="225848.Sps_03013"/>
<sequence>MKNKICVATLCLAFLSSYAVSGELVRGATITEIASSAANQDVFYLRISGGTGPCAGKSLLFPA</sequence>
<gene>
    <name evidence="2" type="ORF">Sps_03013</name>
</gene>
<protein>
    <submittedName>
        <fullName evidence="2">Uncharacterized protein</fullName>
    </submittedName>
</protein>
<dbReference type="Proteomes" id="UP000189545">
    <property type="component" value="Chromosome"/>
</dbReference>
<reference evidence="2 3" key="1">
    <citation type="submission" date="2016-03" db="EMBL/GenBank/DDBJ databases">
        <title>Complete genome sequence of Shewanella psychrophila WP2, a deep sea bacterium isolated from west Pacific sediment.</title>
        <authorList>
            <person name="Xu G."/>
            <person name="Jian H."/>
        </authorList>
    </citation>
    <scope>NUCLEOTIDE SEQUENCE [LARGE SCALE GENOMIC DNA]</scope>
    <source>
        <strain evidence="2 3">WP2</strain>
    </source>
</reference>
<keyword evidence="1" id="KW-0732">Signal</keyword>
<accession>A0A1S6HRK9</accession>
<evidence type="ECO:0000256" key="1">
    <source>
        <dbReference type="SAM" id="SignalP"/>
    </source>
</evidence>
<proteinExistence type="predicted"/>
<dbReference type="KEGG" id="spsw:Sps_03013"/>
<evidence type="ECO:0000313" key="2">
    <source>
        <dbReference type="EMBL" id="AQS38160.1"/>
    </source>
</evidence>
<keyword evidence="3" id="KW-1185">Reference proteome</keyword>
<name>A0A1S6HRK9_9GAMM</name>
<dbReference type="AlphaFoldDB" id="A0A1S6HRK9"/>
<dbReference type="InterPro" id="IPR046034">
    <property type="entry name" value="DUF5992"/>
</dbReference>
<feature type="chain" id="PRO_5010521360" evidence="1">
    <location>
        <begin position="22"/>
        <end position="63"/>
    </location>
</feature>
<dbReference type="Pfam" id="PF19454">
    <property type="entry name" value="DUF5992"/>
    <property type="match status" value="1"/>
</dbReference>